<name>A0A2R6Y2Z8_9BACL</name>
<dbReference type="AlphaFoldDB" id="A0A2R6Y2Z8"/>
<keyword evidence="4" id="KW-1015">Disulfide bond</keyword>
<feature type="domain" description="Thioredoxin" evidence="7">
    <location>
        <begin position="33"/>
        <end position="171"/>
    </location>
</feature>
<gene>
    <name evidence="8" type="ORF">BSOLF_2293</name>
</gene>
<dbReference type="GO" id="GO:0016491">
    <property type="term" value="F:oxidoreductase activity"/>
    <property type="evidence" value="ECO:0007669"/>
    <property type="project" value="InterPro"/>
</dbReference>
<evidence type="ECO:0000313" key="9">
    <source>
        <dbReference type="Proteomes" id="UP000244338"/>
    </source>
</evidence>
<evidence type="ECO:0000256" key="2">
    <source>
        <dbReference type="ARBA" id="ARBA00022748"/>
    </source>
</evidence>
<dbReference type="PANTHER" id="PTHR42852">
    <property type="entry name" value="THIOL:DISULFIDE INTERCHANGE PROTEIN DSBE"/>
    <property type="match status" value="1"/>
</dbReference>
<protein>
    <submittedName>
        <fullName evidence="8">Thiol:disulfide oxidoreductase related to ResA</fullName>
    </submittedName>
</protein>
<dbReference type="CDD" id="cd02966">
    <property type="entry name" value="TlpA_like_family"/>
    <property type="match status" value="1"/>
</dbReference>
<evidence type="ECO:0000256" key="1">
    <source>
        <dbReference type="ARBA" id="ARBA00004196"/>
    </source>
</evidence>
<evidence type="ECO:0000313" key="8">
    <source>
        <dbReference type="EMBL" id="PTQ57023.1"/>
    </source>
</evidence>
<dbReference type="PANTHER" id="PTHR42852:SF6">
    <property type="entry name" value="THIOL:DISULFIDE INTERCHANGE PROTEIN DSBE"/>
    <property type="match status" value="1"/>
</dbReference>
<dbReference type="Pfam" id="PF00578">
    <property type="entry name" value="AhpC-TSA"/>
    <property type="match status" value="1"/>
</dbReference>
<evidence type="ECO:0000256" key="6">
    <source>
        <dbReference type="SAM" id="Phobius"/>
    </source>
</evidence>
<feature type="transmembrane region" description="Helical" evidence="6">
    <location>
        <begin position="5"/>
        <end position="23"/>
    </location>
</feature>
<dbReference type="InterPro" id="IPR000866">
    <property type="entry name" value="AhpC/TSA"/>
</dbReference>
<keyword evidence="2" id="KW-0201">Cytochrome c-type biogenesis</keyword>
<dbReference type="PROSITE" id="PS51352">
    <property type="entry name" value="THIOREDOXIN_2"/>
    <property type="match status" value="1"/>
</dbReference>
<sequence>MKNRLLQTIIIVVLLAGTIWVVWDHFLNHTPPVVVGRSAPDFELMLMDGGTITLKELRNRPVLINFWATYCPSCIDEMPAIESVYQAYRDQGFIVVGINTGESMAAIQGYVRRTGVTYPIALDPDAKAQKAYKVYDLPRSVFIDADGNVAVDHIGEMNAPMVENFLIQTIARRNAAKIE</sequence>
<evidence type="ECO:0000259" key="7">
    <source>
        <dbReference type="PROSITE" id="PS51352"/>
    </source>
</evidence>
<keyword evidence="3" id="KW-0735">Signal-anchor</keyword>
<dbReference type="SUPFAM" id="SSF52833">
    <property type="entry name" value="Thioredoxin-like"/>
    <property type="match status" value="1"/>
</dbReference>
<evidence type="ECO:0000256" key="5">
    <source>
        <dbReference type="ARBA" id="ARBA00023284"/>
    </source>
</evidence>
<dbReference type="InterPro" id="IPR050553">
    <property type="entry name" value="Thioredoxin_ResA/DsbE_sf"/>
</dbReference>
<dbReference type="InterPro" id="IPR013766">
    <property type="entry name" value="Thioredoxin_domain"/>
</dbReference>
<dbReference type="Gene3D" id="3.40.30.10">
    <property type="entry name" value="Glutaredoxin"/>
    <property type="match status" value="1"/>
</dbReference>
<keyword evidence="6" id="KW-1133">Transmembrane helix</keyword>
<dbReference type="InterPro" id="IPR036249">
    <property type="entry name" value="Thioredoxin-like_sf"/>
</dbReference>
<dbReference type="EMBL" id="PEBX01000014">
    <property type="protein sequence ID" value="PTQ57023.1"/>
    <property type="molecule type" value="Genomic_DNA"/>
</dbReference>
<evidence type="ECO:0000256" key="3">
    <source>
        <dbReference type="ARBA" id="ARBA00022968"/>
    </source>
</evidence>
<organism evidence="8 9">
    <name type="scientific">Candidatus Carbonibacillus altaicus</name>
    <dbReference type="NCBI Taxonomy" id="2163959"/>
    <lineage>
        <taxon>Bacteria</taxon>
        <taxon>Bacillati</taxon>
        <taxon>Bacillota</taxon>
        <taxon>Bacilli</taxon>
        <taxon>Bacillales</taxon>
        <taxon>Candidatus Carbonibacillus</taxon>
    </lineage>
</organism>
<dbReference type="GO" id="GO:0030313">
    <property type="term" value="C:cell envelope"/>
    <property type="evidence" value="ECO:0007669"/>
    <property type="project" value="UniProtKB-SubCell"/>
</dbReference>
<dbReference type="Proteomes" id="UP000244338">
    <property type="component" value="Unassembled WGS sequence"/>
</dbReference>
<keyword evidence="6" id="KW-0472">Membrane</keyword>
<dbReference type="GO" id="GO:0017004">
    <property type="term" value="P:cytochrome complex assembly"/>
    <property type="evidence" value="ECO:0007669"/>
    <property type="project" value="UniProtKB-KW"/>
</dbReference>
<keyword evidence="6" id="KW-0812">Transmembrane</keyword>
<dbReference type="GO" id="GO:0016209">
    <property type="term" value="F:antioxidant activity"/>
    <property type="evidence" value="ECO:0007669"/>
    <property type="project" value="InterPro"/>
</dbReference>
<proteinExistence type="predicted"/>
<accession>A0A2R6Y2Z8</accession>
<reference evidence="9" key="1">
    <citation type="journal article" date="2018" name="Sci. Rep.">
        <title>Lignite coal burning seam in the remote Altai Mountains harbors a hydrogen-driven thermophilic microbial community.</title>
        <authorList>
            <person name="Kadnikov V.V."/>
            <person name="Mardanov A.V."/>
            <person name="Ivasenko D.A."/>
            <person name="Antsiferov D.V."/>
            <person name="Beletsky A.V."/>
            <person name="Karnachuk O.V."/>
            <person name="Ravin N.V."/>
        </authorList>
    </citation>
    <scope>NUCLEOTIDE SEQUENCE [LARGE SCALE GENOMIC DNA]</scope>
</reference>
<comment type="subcellular location">
    <subcellularLocation>
        <location evidence="1">Cell envelope</location>
    </subcellularLocation>
</comment>
<evidence type="ECO:0000256" key="4">
    <source>
        <dbReference type="ARBA" id="ARBA00023157"/>
    </source>
</evidence>
<comment type="caution">
    <text evidence="8">The sequence shown here is derived from an EMBL/GenBank/DDBJ whole genome shotgun (WGS) entry which is preliminary data.</text>
</comment>
<keyword evidence="5" id="KW-0676">Redox-active center</keyword>